<comment type="caution">
    <text evidence="1">The sequence shown here is derived from an EMBL/GenBank/DDBJ whole genome shotgun (WGS) entry which is preliminary data.</text>
</comment>
<name>A0A252AZL8_9PROT</name>
<evidence type="ECO:0000313" key="2">
    <source>
        <dbReference type="Proteomes" id="UP000194999"/>
    </source>
</evidence>
<sequence length="67" mass="7872">MHFKIQQRITRRFQTIGVIQPIRIPPRNFRISAQPFQRAIWLIIEKAGIEEIGNDPRDIMPFTTKAA</sequence>
<protein>
    <submittedName>
        <fullName evidence="1">Uncharacterized protein</fullName>
    </submittedName>
</protein>
<gene>
    <name evidence="1" type="ORF">HK15_02095</name>
</gene>
<dbReference type="AlphaFoldDB" id="A0A252AZL8"/>
<dbReference type="EMBL" id="JOOY01000136">
    <property type="protein sequence ID" value="OUI97560.1"/>
    <property type="molecule type" value="Genomic_DNA"/>
</dbReference>
<proteinExistence type="predicted"/>
<reference evidence="1 2" key="1">
    <citation type="submission" date="2014-06" db="EMBL/GenBank/DDBJ databases">
        <authorList>
            <person name="Ju J."/>
            <person name="Zhang J."/>
        </authorList>
    </citation>
    <scope>NUCLEOTIDE SEQUENCE [LARGE SCALE GENOMIC DNA]</scope>
    <source>
        <strain evidence="1">DmW_048</strain>
    </source>
</reference>
<organism evidence="1 2">
    <name type="scientific">Acetobacter orientalis</name>
    <dbReference type="NCBI Taxonomy" id="146474"/>
    <lineage>
        <taxon>Bacteria</taxon>
        <taxon>Pseudomonadati</taxon>
        <taxon>Pseudomonadota</taxon>
        <taxon>Alphaproteobacteria</taxon>
        <taxon>Acetobacterales</taxon>
        <taxon>Acetobacteraceae</taxon>
        <taxon>Acetobacter</taxon>
    </lineage>
</organism>
<evidence type="ECO:0000313" key="1">
    <source>
        <dbReference type="EMBL" id="OUI97560.1"/>
    </source>
</evidence>
<accession>A0A252AZL8</accession>
<dbReference type="Proteomes" id="UP000194999">
    <property type="component" value="Unassembled WGS sequence"/>
</dbReference>